<name>A0A3N4L0Q7_9PEZI</name>
<evidence type="ECO:0000313" key="2">
    <source>
        <dbReference type="EMBL" id="RPB11565.1"/>
    </source>
</evidence>
<feature type="region of interest" description="Disordered" evidence="1">
    <location>
        <begin position="97"/>
        <end position="117"/>
    </location>
</feature>
<evidence type="ECO:0000313" key="3">
    <source>
        <dbReference type="Proteomes" id="UP000277580"/>
    </source>
</evidence>
<proteinExistence type="predicted"/>
<dbReference type="EMBL" id="ML119134">
    <property type="protein sequence ID" value="RPB11565.1"/>
    <property type="molecule type" value="Genomic_DNA"/>
</dbReference>
<dbReference type="InParanoid" id="A0A3N4L0Q7"/>
<gene>
    <name evidence="2" type="ORF">P167DRAFT_524063</name>
</gene>
<evidence type="ECO:0000256" key="1">
    <source>
        <dbReference type="SAM" id="MobiDB-lite"/>
    </source>
</evidence>
<accession>A0A3N4L0Q7</accession>
<sequence length="117" mass="13881">MLPSRILLQLYKPKRPWPPDFSLLTPKHQFSLERRYRRRAKLKWARPKLQKFVKSMQLGSSVLVIWYAVFWADWGNTHPFGPLREWASDLKSSFWSIATPPPRPEFSTPRGSSEKTR</sequence>
<dbReference type="STRING" id="1392247.A0A3N4L0Q7"/>
<dbReference type="OrthoDB" id="5278907at2759"/>
<keyword evidence="3" id="KW-1185">Reference proteome</keyword>
<dbReference type="Proteomes" id="UP000277580">
    <property type="component" value="Unassembled WGS sequence"/>
</dbReference>
<dbReference type="AlphaFoldDB" id="A0A3N4L0Q7"/>
<protein>
    <submittedName>
        <fullName evidence="2">Uncharacterized protein</fullName>
    </submittedName>
</protein>
<organism evidence="2 3">
    <name type="scientific">Morchella conica CCBAS932</name>
    <dbReference type="NCBI Taxonomy" id="1392247"/>
    <lineage>
        <taxon>Eukaryota</taxon>
        <taxon>Fungi</taxon>
        <taxon>Dikarya</taxon>
        <taxon>Ascomycota</taxon>
        <taxon>Pezizomycotina</taxon>
        <taxon>Pezizomycetes</taxon>
        <taxon>Pezizales</taxon>
        <taxon>Morchellaceae</taxon>
        <taxon>Morchella</taxon>
    </lineage>
</organism>
<reference evidence="2 3" key="1">
    <citation type="journal article" date="2018" name="Nat. Ecol. Evol.">
        <title>Pezizomycetes genomes reveal the molecular basis of ectomycorrhizal truffle lifestyle.</title>
        <authorList>
            <person name="Murat C."/>
            <person name="Payen T."/>
            <person name="Noel B."/>
            <person name="Kuo A."/>
            <person name="Morin E."/>
            <person name="Chen J."/>
            <person name="Kohler A."/>
            <person name="Krizsan K."/>
            <person name="Balestrini R."/>
            <person name="Da Silva C."/>
            <person name="Montanini B."/>
            <person name="Hainaut M."/>
            <person name="Levati E."/>
            <person name="Barry K.W."/>
            <person name="Belfiori B."/>
            <person name="Cichocki N."/>
            <person name="Clum A."/>
            <person name="Dockter R.B."/>
            <person name="Fauchery L."/>
            <person name="Guy J."/>
            <person name="Iotti M."/>
            <person name="Le Tacon F."/>
            <person name="Lindquist E.A."/>
            <person name="Lipzen A."/>
            <person name="Malagnac F."/>
            <person name="Mello A."/>
            <person name="Molinier V."/>
            <person name="Miyauchi S."/>
            <person name="Poulain J."/>
            <person name="Riccioni C."/>
            <person name="Rubini A."/>
            <person name="Sitrit Y."/>
            <person name="Splivallo R."/>
            <person name="Traeger S."/>
            <person name="Wang M."/>
            <person name="Zifcakova L."/>
            <person name="Wipf D."/>
            <person name="Zambonelli A."/>
            <person name="Paolocci F."/>
            <person name="Nowrousian M."/>
            <person name="Ottonello S."/>
            <person name="Baldrian P."/>
            <person name="Spatafora J.W."/>
            <person name="Henrissat B."/>
            <person name="Nagy L.G."/>
            <person name="Aury J.M."/>
            <person name="Wincker P."/>
            <person name="Grigoriev I.V."/>
            <person name="Bonfante P."/>
            <person name="Martin F.M."/>
        </authorList>
    </citation>
    <scope>NUCLEOTIDE SEQUENCE [LARGE SCALE GENOMIC DNA]</scope>
    <source>
        <strain evidence="2 3">CCBAS932</strain>
    </source>
</reference>